<dbReference type="EMBL" id="FLUM01000001">
    <property type="protein sequence ID" value="SBV91979.1"/>
    <property type="molecule type" value="Genomic_DNA"/>
</dbReference>
<accession>A0A212IXQ3</accession>
<sequence length="67" mass="7806">MKASEAKNIMLNEGFDYLIDEIKDAAKRGKVQISMYDMPIEYNNKLTELGYKIIQQPTHITISWNKI</sequence>
<organism evidence="1">
    <name type="scientific">uncultured Dysgonomonas sp</name>
    <dbReference type="NCBI Taxonomy" id="206096"/>
    <lineage>
        <taxon>Bacteria</taxon>
        <taxon>Pseudomonadati</taxon>
        <taxon>Bacteroidota</taxon>
        <taxon>Bacteroidia</taxon>
        <taxon>Bacteroidales</taxon>
        <taxon>Dysgonomonadaceae</taxon>
        <taxon>Dysgonomonas</taxon>
        <taxon>environmental samples</taxon>
    </lineage>
</organism>
<proteinExistence type="predicted"/>
<reference evidence="1" key="1">
    <citation type="submission" date="2016-04" db="EMBL/GenBank/DDBJ databases">
        <authorList>
            <person name="Evans L.H."/>
            <person name="Alamgir A."/>
            <person name="Owens N."/>
            <person name="Weber N.D."/>
            <person name="Virtaneva K."/>
            <person name="Barbian K."/>
            <person name="Babar A."/>
            <person name="Rosenke K."/>
        </authorList>
    </citation>
    <scope>NUCLEOTIDE SEQUENCE</scope>
    <source>
        <strain evidence="1">86-1</strain>
    </source>
</reference>
<dbReference type="AlphaFoldDB" id="A0A212IXQ3"/>
<evidence type="ECO:0000313" key="1">
    <source>
        <dbReference type="EMBL" id="SBV91979.1"/>
    </source>
</evidence>
<name>A0A212IXQ3_9BACT</name>
<dbReference type="RefSeq" id="WP_296938383.1">
    <property type="nucleotide sequence ID" value="NZ_LT599032.1"/>
</dbReference>
<gene>
    <name evidence="1" type="ORF">KL86DYS1_10485</name>
</gene>
<protein>
    <submittedName>
        <fullName evidence="1">Uncharacterized protein</fullName>
    </submittedName>
</protein>